<dbReference type="PANTHER" id="PTHR30203:SF24">
    <property type="entry name" value="BLR4935 PROTEIN"/>
    <property type="match status" value="1"/>
</dbReference>
<dbReference type="PANTHER" id="PTHR30203">
    <property type="entry name" value="OUTER MEMBRANE CATION EFFLUX PROTEIN"/>
    <property type="match status" value="1"/>
</dbReference>
<reference key="2">
    <citation type="submission" date="2011-05" db="EMBL/GenBank/DDBJ databases">
        <title>Complete genome sequence of the aerobic marine methanotroph Methylomonas methanica MC09.</title>
        <authorList>
            <person name="Boden R."/>
            <person name="Cunliffe M."/>
            <person name="Scanlan J."/>
            <person name="Moussard H."/>
            <person name="Kits K.D."/>
            <person name="Klotz M."/>
            <person name="Jetten M."/>
            <person name="Vuilleumier S."/>
            <person name="Han J."/>
            <person name="Peters L."/>
            <person name="Mikhailova N."/>
            <person name="Teshima H."/>
            <person name="Tapia R."/>
            <person name="Kyrpides N."/>
            <person name="Ivanova N."/>
            <person name="Pagani I."/>
            <person name="Cheng J.-F."/>
            <person name="Goodwin L."/>
            <person name="Han C."/>
            <person name="Hauser L."/>
            <person name="Land M."/>
            <person name="Lapidus A."/>
            <person name="Lucas S."/>
            <person name="Pitluck S."/>
            <person name="Woyke T."/>
            <person name="Stein L.Y."/>
            <person name="Murrell C."/>
        </authorList>
    </citation>
    <scope>NUCLEOTIDE SEQUENCE</scope>
    <source>
        <strain>MC09</strain>
    </source>
</reference>
<evidence type="ECO:0000313" key="3">
    <source>
        <dbReference type="Proteomes" id="UP000008888"/>
    </source>
</evidence>
<evidence type="ECO:0008006" key="4">
    <source>
        <dbReference type="Google" id="ProtNLM"/>
    </source>
</evidence>
<gene>
    <name evidence="2" type="ordered locus">Metme_0191</name>
</gene>
<dbReference type="InterPro" id="IPR010131">
    <property type="entry name" value="MdtP/NodT-like"/>
</dbReference>
<feature type="coiled-coil region" evidence="1">
    <location>
        <begin position="170"/>
        <end position="197"/>
    </location>
</feature>
<keyword evidence="1" id="KW-0175">Coiled coil</keyword>
<dbReference type="EMBL" id="CP002738">
    <property type="protein sequence ID" value="AEF98640.1"/>
    <property type="molecule type" value="Genomic_DNA"/>
</dbReference>
<protein>
    <recommendedName>
        <fullName evidence="4">Outer membrane efflux protein</fullName>
    </recommendedName>
</protein>
<reference evidence="3" key="3">
    <citation type="submission" date="2011-05" db="EMBL/GenBank/DDBJ databases">
        <title>Complete sequence of Methylomonas methanica MC09.</title>
        <authorList>
            <consortium name="US DOE Joint Genome Institute"/>
            <person name="Lucas S."/>
            <person name="Han J."/>
            <person name="Lapidus A."/>
            <person name="Cheng J.-F."/>
            <person name="Goodwin L."/>
            <person name="Pitluck S."/>
            <person name="Peters L."/>
            <person name="Mikhailova N."/>
            <person name="Teshima H."/>
            <person name="Han C."/>
            <person name="Tapia R."/>
            <person name="Land M."/>
            <person name="Hauser L."/>
            <person name="Kyrpides N."/>
            <person name="Ivanova N."/>
            <person name="Pagani I."/>
            <person name="Stein L."/>
            <person name="Woyke T."/>
        </authorList>
    </citation>
    <scope>NUCLEOTIDE SEQUENCE [LARGE SCALE GENOMIC DNA]</scope>
    <source>
        <strain evidence="3">MC09</strain>
    </source>
</reference>
<proteinExistence type="predicted"/>
<dbReference type="Gene3D" id="1.20.1600.10">
    <property type="entry name" value="Outer membrane efflux proteins (OEP)"/>
    <property type="match status" value="1"/>
</dbReference>
<sequence length="437" mass="48838">MTASGHIKYCLPLAWLAFLPCRAEEMLPPNTLNLSVPVMADGQKLLVEHLDPVEVDPALTLPQLLEETLQKYPDRLINEALMQQAEAWQTRGDSWFAGSTAVALDYADDRMANDTGSREASATLEFTVWLWGQRDAAQQVAYESHQSASKQSVAVRLEVAKLLREAIWTMAVAEIRLQQAQINLDISEQLLRKVERRVELGDLPRADLLLAESEHLQNKTFLTQAEAEVMHSRKSYASLTQTTRLPANYLEQQSNLQAIQPDHPFLAAINALIAKQQASVEWAKTTDTVNQPKVFIGGKTSRSQRGAEDMQSANVGVLIPFGHSTYDAPEIAAANLELNHVMAQREHMLRQLEKGLHEAEHALEVTKAELAIARQMKDIAEQQLKMMQTSFEAGEINLLDLLKVQARSLEAVRNAKEQEVKLQRNIALYNQAVGVMP</sequence>
<reference evidence="2 3" key="1">
    <citation type="journal article" date="2011" name="J. Bacteriol.">
        <title>Complete Genome Sequence of the Aerobic Marine Methanotroph Methylomonas methanica MC09.</title>
        <authorList>
            <person name="Boden R."/>
            <person name="Cunliffe M."/>
            <person name="Scanlan J."/>
            <person name="Moussard H."/>
            <person name="Kits K.D."/>
            <person name="Klotz M.G."/>
            <person name="Jetten M.S."/>
            <person name="Vuilleumier S."/>
            <person name="Han J."/>
            <person name="Peters L."/>
            <person name="Mikhailova N."/>
            <person name="Teshima H."/>
            <person name="Tapia R."/>
            <person name="Kyrpides N."/>
            <person name="Ivanova N."/>
            <person name="Pagani I."/>
            <person name="Cheng J.F."/>
            <person name="Goodwin L."/>
            <person name="Han C."/>
            <person name="Hauser L."/>
            <person name="Land M.L."/>
            <person name="Lapidus A."/>
            <person name="Lucas S."/>
            <person name="Pitluck S."/>
            <person name="Woyke T."/>
            <person name="Stein L."/>
            <person name="Murrell J.C."/>
        </authorList>
    </citation>
    <scope>NUCLEOTIDE SEQUENCE [LARGE SCALE GENOMIC DNA]</scope>
    <source>
        <strain evidence="2 3">MC09</strain>
    </source>
</reference>
<accession>F9ZYU4</accession>
<organism evidence="2 3">
    <name type="scientific">Methylomonas methanica (strain DSM 25384 / MC09)</name>
    <dbReference type="NCBI Taxonomy" id="857087"/>
    <lineage>
        <taxon>Bacteria</taxon>
        <taxon>Pseudomonadati</taxon>
        <taxon>Pseudomonadota</taxon>
        <taxon>Gammaproteobacteria</taxon>
        <taxon>Methylococcales</taxon>
        <taxon>Methylococcaceae</taxon>
        <taxon>Methylomonas</taxon>
    </lineage>
</organism>
<dbReference type="GO" id="GO:0015562">
    <property type="term" value="F:efflux transmembrane transporter activity"/>
    <property type="evidence" value="ECO:0007669"/>
    <property type="project" value="InterPro"/>
</dbReference>
<dbReference type="Proteomes" id="UP000008888">
    <property type="component" value="Chromosome"/>
</dbReference>
<dbReference type="KEGG" id="mmt:Metme_0191"/>
<dbReference type="RefSeq" id="WP_013816913.1">
    <property type="nucleotide sequence ID" value="NC_015572.1"/>
</dbReference>
<evidence type="ECO:0000256" key="1">
    <source>
        <dbReference type="SAM" id="Coils"/>
    </source>
</evidence>
<name>F9ZYU4_METMM</name>
<dbReference type="AlphaFoldDB" id="F9ZYU4"/>
<dbReference type="eggNOG" id="COG1538">
    <property type="taxonomic scope" value="Bacteria"/>
</dbReference>
<evidence type="ECO:0000313" key="2">
    <source>
        <dbReference type="EMBL" id="AEF98640.1"/>
    </source>
</evidence>
<keyword evidence="3" id="KW-1185">Reference proteome</keyword>
<feature type="coiled-coil region" evidence="1">
    <location>
        <begin position="349"/>
        <end position="432"/>
    </location>
</feature>
<dbReference type="SUPFAM" id="SSF56954">
    <property type="entry name" value="Outer membrane efflux proteins (OEP)"/>
    <property type="match status" value="1"/>
</dbReference>
<dbReference type="STRING" id="857087.Metme_0191"/>
<dbReference type="HOGENOM" id="CLU_045519_0_0_6"/>